<sequence>MKMASEDFEVEEWDADFLDQLVQAEEIALSSRATQAPLPPQLPPPPHTAAQYEISYSPPRELSQRVPDTNPKSVKFDSFIAAPPIPRVTHNPKEQEIDTLKKELGRVSKQLTLLEKECSELREERYKKEEQLKLIRPRIEAKDTEFHQSNNEDSDHIISIPANPGISRECQNANLSNKLSGSWTKSCNNIGVQTDKSSVLTNIAATNDLSASCSQKLLGFWDSSSAQTVGRFLVPKLLATCEEDFQVLFGYLNWSKPYKTKVNSPQNASDDTLLDQWHSVDSIETDKVSYLYSVLTKISNETSRLEDLFEALIDLCSLKNVIIVHRSLRILHMILTNSFSMEKKFAKRDNVVDEELSSENSTAKSNGHGFSDKSLVFSNASEMLNSGQIPCGLKFSTVKTPCYNEFFNRSVAASTSYAFWFPLFDQMCQITVMNKEENIRCEALSVMNLILTRSNAYLEREKFAGKLVFQSLSKVLRREAGLCVQDRALQILYLLCNCPKVIVMLCSGSKEEVKGASREDSDKNSTFSQGLNEILIGLADCLACSENTAEELKLRRNAINFLAFLGASGKSGFDILLNHRLPKGTNFLAIILQSLVSDLDLEAFESAQLPEVFRNRSLLIRETLILLNRLVSHPQYSIPVLRALTNRRDMASLTVDIANRLTHKIKCLWQEDNMTRQIRESEIFELARVFKRRVFSFLGDNIS</sequence>
<proteinExistence type="predicted"/>
<dbReference type="GO" id="GO:0010224">
    <property type="term" value="P:response to UV-B"/>
    <property type="evidence" value="ECO:0007669"/>
    <property type="project" value="EnsemblPlants"/>
</dbReference>
<keyword evidence="1" id="KW-0175">Coiled coil</keyword>
<dbReference type="GO" id="GO:0010332">
    <property type="term" value="P:response to gamma radiation"/>
    <property type="evidence" value="ECO:0007669"/>
    <property type="project" value="EnsemblPlants"/>
</dbReference>
<name>A0A8S0SBK1_OLEEU</name>
<dbReference type="Gramene" id="OE9A088789T1">
    <property type="protein sequence ID" value="OE9A088789C1"/>
    <property type="gene ID" value="OE9A088789"/>
</dbReference>
<dbReference type="GO" id="GO:0072710">
    <property type="term" value="P:response to hydroxyurea"/>
    <property type="evidence" value="ECO:0007669"/>
    <property type="project" value="EnsemblPlants"/>
</dbReference>
<dbReference type="GO" id="GO:0005737">
    <property type="term" value="C:cytoplasm"/>
    <property type="evidence" value="ECO:0007669"/>
    <property type="project" value="EnsemblPlants"/>
</dbReference>
<dbReference type="GO" id="GO:0006974">
    <property type="term" value="P:DNA damage response"/>
    <property type="evidence" value="ECO:0007669"/>
    <property type="project" value="EnsemblPlants"/>
</dbReference>
<dbReference type="GO" id="GO:0010044">
    <property type="term" value="P:response to aluminum ion"/>
    <property type="evidence" value="ECO:0007669"/>
    <property type="project" value="EnsemblPlants"/>
</dbReference>
<dbReference type="GO" id="GO:1902751">
    <property type="term" value="P:positive regulation of cell cycle G2/M phase transition"/>
    <property type="evidence" value="ECO:0007669"/>
    <property type="project" value="EnsemblPlants"/>
</dbReference>
<gene>
    <name evidence="2" type="ORF">OLEA9_A088789</name>
</gene>
<evidence type="ECO:0000313" key="3">
    <source>
        <dbReference type="Proteomes" id="UP000594638"/>
    </source>
</evidence>
<feature type="coiled-coil region" evidence="1">
    <location>
        <begin position="97"/>
        <end position="131"/>
    </location>
</feature>
<comment type="caution">
    <text evidence="2">The sequence shown here is derived from an EMBL/GenBank/DDBJ whole genome shotgun (WGS) entry which is preliminary data.</text>
</comment>
<dbReference type="OrthoDB" id="645074at2759"/>
<dbReference type="InterPro" id="IPR044952">
    <property type="entry name" value="SUV2"/>
</dbReference>
<dbReference type="PANTHER" id="PTHR35761:SF1">
    <property type="entry name" value="PROTEIN SENSITIVE TO UV 2"/>
    <property type="match status" value="1"/>
</dbReference>
<dbReference type="GO" id="GO:0046983">
    <property type="term" value="F:protein dimerization activity"/>
    <property type="evidence" value="ECO:0007669"/>
    <property type="project" value="EnsemblPlants"/>
</dbReference>
<keyword evidence="3" id="KW-1185">Reference proteome</keyword>
<dbReference type="AlphaFoldDB" id="A0A8S0SBK1"/>
<dbReference type="GO" id="GO:0072718">
    <property type="term" value="P:response to cisplatin"/>
    <property type="evidence" value="ECO:0007669"/>
    <property type="project" value="EnsemblPlants"/>
</dbReference>
<protein>
    <submittedName>
        <fullName evidence="2">Uncharacterized protein</fullName>
    </submittedName>
</protein>
<accession>A0A8S0SBK1</accession>
<dbReference type="GO" id="GO:0005634">
    <property type="term" value="C:nucleus"/>
    <property type="evidence" value="ECO:0007669"/>
    <property type="project" value="EnsemblPlants"/>
</dbReference>
<evidence type="ECO:0000256" key="1">
    <source>
        <dbReference type="SAM" id="Coils"/>
    </source>
</evidence>
<reference evidence="2 3" key="1">
    <citation type="submission" date="2019-12" db="EMBL/GenBank/DDBJ databases">
        <authorList>
            <person name="Alioto T."/>
            <person name="Alioto T."/>
            <person name="Gomez Garrido J."/>
        </authorList>
    </citation>
    <scope>NUCLEOTIDE SEQUENCE [LARGE SCALE GENOMIC DNA]</scope>
</reference>
<dbReference type="EMBL" id="CACTIH010004134">
    <property type="protein sequence ID" value="CAA2989670.1"/>
    <property type="molecule type" value="Genomic_DNA"/>
</dbReference>
<dbReference type="Proteomes" id="UP000594638">
    <property type="component" value="Unassembled WGS sequence"/>
</dbReference>
<evidence type="ECO:0000313" key="2">
    <source>
        <dbReference type="EMBL" id="CAA2989670.1"/>
    </source>
</evidence>
<dbReference type="PANTHER" id="PTHR35761">
    <property type="entry name" value="ATR INTERACTING PROTEIN"/>
    <property type="match status" value="1"/>
</dbReference>
<organism evidence="2 3">
    <name type="scientific">Olea europaea subsp. europaea</name>
    <dbReference type="NCBI Taxonomy" id="158383"/>
    <lineage>
        <taxon>Eukaryota</taxon>
        <taxon>Viridiplantae</taxon>
        <taxon>Streptophyta</taxon>
        <taxon>Embryophyta</taxon>
        <taxon>Tracheophyta</taxon>
        <taxon>Spermatophyta</taxon>
        <taxon>Magnoliopsida</taxon>
        <taxon>eudicotyledons</taxon>
        <taxon>Gunneridae</taxon>
        <taxon>Pentapetalae</taxon>
        <taxon>asterids</taxon>
        <taxon>lamiids</taxon>
        <taxon>Lamiales</taxon>
        <taxon>Oleaceae</taxon>
        <taxon>Oleeae</taxon>
        <taxon>Olea</taxon>
    </lineage>
</organism>